<dbReference type="Proteomes" id="UP000315400">
    <property type="component" value="Unassembled WGS sequence"/>
</dbReference>
<dbReference type="EMBL" id="VIFK01000007">
    <property type="protein sequence ID" value="TQF00643.1"/>
    <property type="molecule type" value="Genomic_DNA"/>
</dbReference>
<dbReference type="Gene3D" id="3.30.1360.120">
    <property type="entry name" value="Probable tRNA modification gtpase trme, domain 1"/>
    <property type="match status" value="1"/>
</dbReference>
<dbReference type="STRING" id="1260251.SPISAL_05340"/>
<dbReference type="AlphaFoldDB" id="A0A540VV73"/>
<accession>A0A540VV73</accession>
<evidence type="ECO:0000313" key="2">
    <source>
        <dbReference type="Proteomes" id="UP000315400"/>
    </source>
</evidence>
<dbReference type="InterPro" id="IPR027266">
    <property type="entry name" value="TrmE/GcvT-like"/>
</dbReference>
<proteinExistence type="predicted"/>
<reference evidence="1 2" key="1">
    <citation type="submission" date="2019-06" db="EMBL/GenBank/DDBJ databases">
        <title>Metagenome assembled Genome of Spiribacter salinus SL48-SHIP from the microbial mat of Salt Lake 48 (Novosibirsk region, Russia).</title>
        <authorList>
            <person name="Shipova A."/>
            <person name="Rozanov A.S."/>
            <person name="Bryanskaya A.V."/>
            <person name="Peltek S.E."/>
        </authorList>
    </citation>
    <scope>NUCLEOTIDE SEQUENCE [LARGE SCALE GENOMIC DNA]</scope>
    <source>
        <strain evidence="1">SL48-SHIP-2</strain>
    </source>
</reference>
<organism evidence="1 2">
    <name type="scientific">Spiribacter salinus</name>
    <dbReference type="NCBI Taxonomy" id="1335746"/>
    <lineage>
        <taxon>Bacteria</taxon>
        <taxon>Pseudomonadati</taxon>
        <taxon>Pseudomonadota</taxon>
        <taxon>Gammaproteobacteria</taxon>
        <taxon>Chromatiales</taxon>
        <taxon>Ectothiorhodospiraceae</taxon>
        <taxon>Spiribacter</taxon>
    </lineage>
</organism>
<evidence type="ECO:0008006" key="3">
    <source>
        <dbReference type="Google" id="ProtNLM"/>
    </source>
</evidence>
<name>A0A540VV73_9GAMM</name>
<gene>
    <name evidence="1" type="ORF">FKY71_02185</name>
</gene>
<evidence type="ECO:0000313" key="1">
    <source>
        <dbReference type="EMBL" id="TQF00643.1"/>
    </source>
</evidence>
<sequence>MSVTVKSLRHGIRSANRPIRSEWGQPCFMILTGVDSMLEQRTALQELDWPTVANAGMTLYEMPVAGAWLVCDWEGASAGTVIDAAREALGTANGLVISIGPSRSLIVTADAETAGALEGIVTGPHAIECRCQRAWLRLSGADSRAFLDRRLGVDISHGHFPAGCVAATRLGQVDVLVHAREDGTFDLLPARSFAAALAETMLRSARAEGASLAICPAQG</sequence>
<protein>
    <recommendedName>
        <fullName evidence="3">Sarcosine oxidase subunit gamma</fullName>
    </recommendedName>
</protein>
<dbReference type="SUPFAM" id="SSF103025">
    <property type="entry name" value="Folate-binding domain"/>
    <property type="match status" value="1"/>
</dbReference>
<comment type="caution">
    <text evidence="1">The sequence shown here is derived from an EMBL/GenBank/DDBJ whole genome shotgun (WGS) entry which is preliminary data.</text>
</comment>